<reference evidence="8" key="1">
    <citation type="submission" date="2010-02" db="EMBL/GenBank/DDBJ databases">
        <title>Complete sequence of plasmid 1 of Natrialba magadii ATCC 43099.</title>
        <authorList>
            <consortium name="US DOE Joint Genome Institute"/>
            <person name="Lucas S."/>
            <person name="Copeland A."/>
            <person name="Lapidus A."/>
            <person name="Cheng J.-F."/>
            <person name="Bruce D."/>
            <person name="Goodwin L."/>
            <person name="Pitluck S."/>
            <person name="Davenport K."/>
            <person name="Saunders E."/>
            <person name="Detter J.C."/>
            <person name="Han C."/>
            <person name="Tapia R."/>
            <person name="Land M."/>
            <person name="Hauser L."/>
            <person name="Kyrpides N."/>
            <person name="Mikhailova N."/>
            <person name="De Castro R.E."/>
            <person name="Maupin-Furlow J.A."/>
            <person name="Woyke T."/>
        </authorList>
    </citation>
    <scope>NUCLEOTIDE SEQUENCE [LARGE SCALE GENOMIC DNA]</scope>
    <source>
        <strain evidence="8">ATCC 43099 / DSM 3394 / CCM 3739 / CIP 104546 / IAM 13178 / JCM 8861 / NBRC 102185 / NCIMB 2190 / MS3</strain>
        <plasmid evidence="8">pNMAG01</plasmid>
    </source>
</reference>
<name>D3T1L5_NATMM</name>
<keyword evidence="6" id="KW-0614">Plasmid</keyword>
<evidence type="ECO:0000256" key="4">
    <source>
        <dbReference type="SAM" id="MobiDB-lite"/>
    </source>
</evidence>
<evidence type="ECO:0000313" key="7">
    <source>
        <dbReference type="EMBL" id="ELY32192.1"/>
    </source>
</evidence>
<dbReference type="InterPro" id="IPR011650">
    <property type="entry name" value="Peptidase_M20_dimer"/>
</dbReference>
<dbReference type="GeneID" id="8826803"/>
<dbReference type="RefSeq" id="WP_004214475.1">
    <property type="nucleotide sequence ID" value="NC_013923.1"/>
</dbReference>
<evidence type="ECO:0000256" key="2">
    <source>
        <dbReference type="ARBA" id="ARBA00022723"/>
    </source>
</evidence>
<gene>
    <name evidence="6" type="ordered locus">Nmag_3933</name>
    <name evidence="7" type="ORF">C500_04364</name>
</gene>
<feature type="domain" description="Peptidase M20 dimerisation" evidence="5">
    <location>
        <begin position="219"/>
        <end position="376"/>
    </location>
</feature>
<evidence type="ECO:0000259" key="5">
    <source>
        <dbReference type="Pfam" id="PF07687"/>
    </source>
</evidence>
<dbReference type="NCBIfam" id="NF006579">
    <property type="entry name" value="PRK09104.1"/>
    <property type="match status" value="1"/>
</dbReference>
<protein>
    <submittedName>
        <fullName evidence="6 7">Peptidase M20</fullName>
    </submittedName>
</protein>
<dbReference type="EMBL" id="CP001933">
    <property type="protein sequence ID" value="ADD07474.1"/>
    <property type="molecule type" value="Genomic_DNA"/>
</dbReference>
<reference evidence="6 8" key="2">
    <citation type="journal article" date="2012" name="BMC Genomics">
        <title>A comparative genomics perspective on the genetic content of the alkaliphilic haloarchaeon Natrialba magadii ATCC 43099T.</title>
        <authorList>
            <person name="Siddaramappa S."/>
            <person name="Challacombe J.F."/>
            <person name="Decastro R.E."/>
            <person name="Pfeiffer F."/>
            <person name="Sastre D.E."/>
            <person name="Gimenez M.I."/>
            <person name="Paggi R.A."/>
            <person name="Detter J.C."/>
            <person name="Davenport K.W."/>
            <person name="Goodwin L.A."/>
            <person name="Kyrpides N."/>
            <person name="Tapia R."/>
            <person name="Pitluck S."/>
            <person name="Lucas S."/>
            <person name="Woyke T."/>
            <person name="Maupin-Furlow J.A."/>
        </authorList>
    </citation>
    <scope>NUCLEOTIDE SEQUENCE [LARGE SCALE GENOMIC DNA]</scope>
    <source>
        <strain evidence="6">ATCC 43099</strain>
        <strain evidence="8">ATCC 43099 / DSM 3394 / CCM 3739 / CIP 104546 / IAM 13178 / JCM 8861 / NBRC 102185 / NCIMB 2190 / MS3</strain>
    </source>
</reference>
<dbReference type="OrthoDB" id="24854at2157"/>
<organism evidence="6 8">
    <name type="scientific">Natrialba magadii (strain ATCC 43099 / DSM 3394 / CCM 3739 / CIP 104546 / IAM 13178 / JCM 8861 / NBRC 102185 / NCIMB 2190 / MS3)</name>
    <name type="common">Natronobacterium magadii</name>
    <dbReference type="NCBI Taxonomy" id="547559"/>
    <lineage>
        <taxon>Archaea</taxon>
        <taxon>Methanobacteriati</taxon>
        <taxon>Methanobacteriota</taxon>
        <taxon>Stenosarchaea group</taxon>
        <taxon>Halobacteria</taxon>
        <taxon>Halobacteriales</taxon>
        <taxon>Natrialbaceae</taxon>
        <taxon>Natrialba</taxon>
    </lineage>
</organism>
<dbReference type="PANTHER" id="PTHR43270:SF8">
    <property type="entry name" value="DI- AND TRIPEPTIDASE DUG2-RELATED"/>
    <property type="match status" value="1"/>
</dbReference>
<reference evidence="6" key="4">
    <citation type="submission" date="2016-09" db="EMBL/GenBank/DDBJ databases">
        <authorList>
            <person name="Pfeiffer F."/>
        </authorList>
    </citation>
    <scope>NUCLEOTIDE SEQUENCE</scope>
    <source>
        <strain evidence="6">ATCC 43099</strain>
        <plasmid evidence="6">pNMAG01</plasmid>
    </source>
</reference>
<evidence type="ECO:0000313" key="8">
    <source>
        <dbReference type="Proteomes" id="UP000001879"/>
    </source>
</evidence>
<dbReference type="SUPFAM" id="SSF53187">
    <property type="entry name" value="Zn-dependent exopeptidases"/>
    <property type="match status" value="1"/>
</dbReference>
<accession>D3T1L5</accession>
<dbReference type="GO" id="GO:0046872">
    <property type="term" value="F:metal ion binding"/>
    <property type="evidence" value="ECO:0007669"/>
    <property type="project" value="UniProtKB-KW"/>
</dbReference>
<dbReference type="InterPro" id="IPR002933">
    <property type="entry name" value="Peptidase_M20"/>
</dbReference>
<keyword evidence="3" id="KW-0378">Hydrolase</keyword>
<feature type="region of interest" description="Disordered" evidence="4">
    <location>
        <begin position="1"/>
        <end position="23"/>
    </location>
</feature>
<dbReference type="AlphaFoldDB" id="D3T1L5"/>
<geneLocation type="plasmid" evidence="6 8">
    <name>pNMAG01</name>
</geneLocation>
<evidence type="ECO:0000256" key="1">
    <source>
        <dbReference type="ARBA" id="ARBA00022670"/>
    </source>
</evidence>
<evidence type="ECO:0000256" key="3">
    <source>
        <dbReference type="ARBA" id="ARBA00022801"/>
    </source>
</evidence>
<dbReference type="Proteomes" id="UP000001879">
    <property type="component" value="Plasmid pNMAG01"/>
</dbReference>
<keyword evidence="2" id="KW-0479">Metal-binding</keyword>
<dbReference type="Gene3D" id="3.30.70.360">
    <property type="match status" value="1"/>
</dbReference>
<dbReference type="Gene3D" id="3.40.630.10">
    <property type="entry name" value="Zn peptidases"/>
    <property type="match status" value="1"/>
</dbReference>
<reference evidence="7 9" key="3">
    <citation type="journal article" date="2014" name="PLoS Genet.">
        <title>Phylogenetically driven sequencing of extremely halophilic archaea reveals strategies for static and dynamic osmo-response.</title>
        <authorList>
            <person name="Becker E.A."/>
            <person name="Seitzer P.M."/>
            <person name="Tritt A."/>
            <person name="Larsen D."/>
            <person name="Krusor M."/>
            <person name="Yao A.I."/>
            <person name="Wu D."/>
            <person name="Madern D."/>
            <person name="Eisen J.A."/>
            <person name="Darling A.E."/>
            <person name="Facciotti M.T."/>
        </authorList>
    </citation>
    <scope>NUCLEOTIDE SEQUENCE [LARGE SCALE GENOMIC DNA]</scope>
    <source>
        <strain evidence="9">ATCC 43099 / DSM 3394 / CCM 3739 / CIP 104546 / IAM 13178 / JCM 8861 / NBRC 102185 / NCIMB 2190 / MS3</strain>
        <strain evidence="7">MS-3</strain>
    </source>
</reference>
<dbReference type="KEGG" id="nmg:Nmag_3933"/>
<dbReference type="PANTHER" id="PTHR43270">
    <property type="entry name" value="BETA-ALA-HIS DIPEPTIDASE"/>
    <property type="match status" value="1"/>
</dbReference>
<dbReference type="GO" id="GO:0006508">
    <property type="term" value="P:proteolysis"/>
    <property type="evidence" value="ECO:0007669"/>
    <property type="project" value="UniProtKB-KW"/>
</dbReference>
<sequence length="496" mass="53122">MTDSSTPAGASDPTDALEEHDETFRTDLESLLAQPSISATDEGVVECASMVQELCLEYGFDEAEIVETPGQPAVIAHAAADRGGEAREKAADDDETSQETPTIHLYGHYDVQPATPEEWDSPPFEPTVREGPDGEQRLYARGAGDNKGQWFAHVCAVRALRETTGLPANVTLLIEGEEESGSEHLEWLVREHRDDLACDVAVVADGPIDSSGRPHVLLGARGLLYVDLELRGANQDLHSGNFGGPVPNPAAALTDLLASLEDDGHVTLDGFDDDVRPLTDRGREIVAEIPVDEDEIRDELALDAFETDADENYVERLLTRPNLNVAGLDAGYHGDGMKTVLPSEASANIDFRLVADQDPDAIYESLVDYATAHVPAGIEVELSRVAAMAPQRTPADSPVVEPAMRATREGWGTEPILKPTLGGSVPTYVFADNLDVPCLVIPYANEDERNHAPNENLKLSCFRAGARTTVALLSEFAEADLSGSSASASSSTSTST</sequence>
<evidence type="ECO:0000313" key="6">
    <source>
        <dbReference type="EMBL" id="ADD07474.1"/>
    </source>
</evidence>
<dbReference type="GO" id="GO:0008233">
    <property type="term" value="F:peptidase activity"/>
    <property type="evidence" value="ECO:0007669"/>
    <property type="project" value="UniProtKB-KW"/>
</dbReference>
<dbReference type="InterPro" id="IPR051458">
    <property type="entry name" value="Cyt/Met_Dipeptidase"/>
</dbReference>
<proteinExistence type="predicted"/>
<dbReference type="PATRIC" id="fig|547559.17.peg.837"/>
<keyword evidence="8" id="KW-1185">Reference proteome</keyword>
<dbReference type="HOGENOM" id="CLU_029469_2_1_2"/>
<dbReference type="Pfam" id="PF07687">
    <property type="entry name" value="M20_dimer"/>
    <property type="match status" value="1"/>
</dbReference>
<dbReference type="Pfam" id="PF01546">
    <property type="entry name" value="Peptidase_M20"/>
    <property type="match status" value="1"/>
</dbReference>
<dbReference type="Proteomes" id="UP000011543">
    <property type="component" value="Unassembled WGS sequence"/>
</dbReference>
<evidence type="ECO:0000313" key="9">
    <source>
        <dbReference type="Proteomes" id="UP000011543"/>
    </source>
</evidence>
<keyword evidence="1" id="KW-0645">Protease</keyword>
<dbReference type="EMBL" id="AOHS01000018">
    <property type="protein sequence ID" value="ELY32192.1"/>
    <property type="molecule type" value="Genomic_DNA"/>
</dbReference>